<gene>
    <name evidence="3" type="ORF">ECPE_LOCUS10336</name>
</gene>
<reference evidence="5" key="1">
    <citation type="submission" date="2016-06" db="UniProtKB">
        <authorList>
            <consortium name="WormBaseParasite"/>
        </authorList>
    </citation>
    <scope>IDENTIFICATION</scope>
</reference>
<reference evidence="3 4" key="2">
    <citation type="submission" date="2018-11" db="EMBL/GenBank/DDBJ databases">
        <authorList>
            <consortium name="Pathogen Informatics"/>
        </authorList>
    </citation>
    <scope>NUCLEOTIDE SEQUENCE [LARGE SCALE GENOMIC DNA]</scope>
    <source>
        <strain evidence="3 4">Egypt</strain>
    </source>
</reference>
<dbReference type="InterPro" id="IPR048738">
    <property type="entry name" value="CEP104_Znf"/>
</dbReference>
<keyword evidence="4" id="KW-1185">Reference proteome</keyword>
<feature type="region of interest" description="Disordered" evidence="1">
    <location>
        <begin position="22"/>
        <end position="104"/>
    </location>
</feature>
<dbReference type="WBParaSite" id="ECPE_0001036801-mRNA-1">
    <property type="protein sequence ID" value="ECPE_0001036801-mRNA-1"/>
    <property type="gene ID" value="ECPE_0001036801"/>
</dbReference>
<evidence type="ECO:0000256" key="1">
    <source>
        <dbReference type="SAM" id="MobiDB-lite"/>
    </source>
</evidence>
<dbReference type="InterPro" id="IPR052607">
    <property type="entry name" value="CEP104-like"/>
</dbReference>
<feature type="compositionally biased region" description="Polar residues" evidence="1">
    <location>
        <begin position="274"/>
        <end position="309"/>
    </location>
</feature>
<dbReference type="Proteomes" id="UP000272942">
    <property type="component" value="Unassembled WGS sequence"/>
</dbReference>
<feature type="region of interest" description="Disordered" evidence="1">
    <location>
        <begin position="257"/>
        <end position="324"/>
    </location>
</feature>
<proteinExistence type="predicted"/>
<name>A0A183ATQ1_9TREM</name>
<evidence type="ECO:0000259" key="2">
    <source>
        <dbReference type="Pfam" id="PF21039"/>
    </source>
</evidence>
<feature type="domain" description="Centrosomal protein CEP104 Zn finger" evidence="2">
    <location>
        <begin position="127"/>
        <end position="228"/>
    </location>
</feature>
<dbReference type="Pfam" id="PF21039">
    <property type="entry name" value="CEP104_ZnF"/>
    <property type="match status" value="1"/>
</dbReference>
<sequence>MSVYLPVISVAEVQQVRALVHAGPNSSNPAGPSRSRPSKSDSSKLRRAVVQRASPSPGALTNTSPRSGTGAARAKSTTTVSAVPGKPNDRSPGRVSYRGSEAPRVTDWTSTGQLTSEAELLLSLDKTCIFCGERNELFTEEGLDLHYWKDCPMLHRCANCKQVVEIAGMVEHLLHECEAAPPGHYVRCSRCSEAILHSEIDTHPCFPTVAVGAQLESHIRCPLCHTDLPLVCPGTATSNAIAPGGPEDVWKSHLLGGDQSELPQCTHNPRRPARTQQQAIHITTNSNKSSNVLSKPTRLSTSPRPTANRRSPPPKLAAGPTGSTKHPGDYLIILCTFSQKSGIPRPTHPTHVRPV</sequence>
<dbReference type="AlphaFoldDB" id="A0A183ATQ1"/>
<protein>
    <submittedName>
        <fullName evidence="5">LIM zinc-binding domain-containing protein</fullName>
    </submittedName>
</protein>
<organism evidence="5">
    <name type="scientific">Echinostoma caproni</name>
    <dbReference type="NCBI Taxonomy" id="27848"/>
    <lineage>
        <taxon>Eukaryota</taxon>
        <taxon>Metazoa</taxon>
        <taxon>Spiralia</taxon>
        <taxon>Lophotrochozoa</taxon>
        <taxon>Platyhelminthes</taxon>
        <taxon>Trematoda</taxon>
        <taxon>Digenea</taxon>
        <taxon>Plagiorchiida</taxon>
        <taxon>Echinostomata</taxon>
        <taxon>Echinostomatoidea</taxon>
        <taxon>Echinostomatidae</taxon>
        <taxon>Echinostoma</taxon>
    </lineage>
</organism>
<dbReference type="PANTHER" id="PTHR13371:SF0">
    <property type="entry name" value="CENTROSOMAL PROTEIN OF 104 KDA"/>
    <property type="match status" value="1"/>
</dbReference>
<evidence type="ECO:0000313" key="3">
    <source>
        <dbReference type="EMBL" id="VDP86896.1"/>
    </source>
</evidence>
<evidence type="ECO:0000313" key="5">
    <source>
        <dbReference type="WBParaSite" id="ECPE_0001036801-mRNA-1"/>
    </source>
</evidence>
<dbReference type="GO" id="GO:0005929">
    <property type="term" value="C:cilium"/>
    <property type="evidence" value="ECO:0007669"/>
    <property type="project" value="TreeGrafter"/>
</dbReference>
<dbReference type="OrthoDB" id="66599at2759"/>
<evidence type="ECO:0000313" key="4">
    <source>
        <dbReference type="Proteomes" id="UP000272942"/>
    </source>
</evidence>
<accession>A0A183ATQ1</accession>
<dbReference type="PANTHER" id="PTHR13371">
    <property type="entry name" value="GLYCINE-, GLUTAMATE-, THIENYLCYCLOHEXYLPIPERIDINE-BINDING PROTEIN"/>
    <property type="match status" value="1"/>
</dbReference>
<dbReference type="EMBL" id="UZAN01048913">
    <property type="protein sequence ID" value="VDP86896.1"/>
    <property type="molecule type" value="Genomic_DNA"/>
</dbReference>